<dbReference type="EMBL" id="LNIX01000005">
    <property type="protein sequence ID" value="OXA54585.1"/>
    <property type="molecule type" value="Genomic_DNA"/>
</dbReference>
<dbReference type="GO" id="GO:0007165">
    <property type="term" value="P:signal transduction"/>
    <property type="evidence" value="ECO:0007669"/>
    <property type="project" value="InterPro"/>
</dbReference>
<dbReference type="Gene3D" id="1.10.533.10">
    <property type="entry name" value="Death Domain, Fas"/>
    <property type="match status" value="1"/>
</dbReference>
<dbReference type="InterPro" id="IPR011990">
    <property type="entry name" value="TPR-like_helical_dom_sf"/>
</dbReference>
<accession>A0A226EAK9</accession>
<keyword evidence="3" id="KW-1185">Reference proteome</keyword>
<gene>
    <name evidence="2" type="ORF">Fcan01_10899</name>
</gene>
<evidence type="ECO:0000313" key="2">
    <source>
        <dbReference type="EMBL" id="OXA54585.1"/>
    </source>
</evidence>
<dbReference type="Gene3D" id="1.25.40.10">
    <property type="entry name" value="Tetratricopeptide repeat domain"/>
    <property type="match status" value="1"/>
</dbReference>
<dbReference type="Gene3D" id="3.40.50.300">
    <property type="entry name" value="P-loop containing nucleotide triphosphate hydrolases"/>
    <property type="match status" value="1"/>
</dbReference>
<protein>
    <recommendedName>
        <fullName evidence="1">Death domain-containing protein</fullName>
    </recommendedName>
</protein>
<dbReference type="InterPro" id="IPR000488">
    <property type="entry name" value="Death_dom"/>
</dbReference>
<dbReference type="SUPFAM" id="SSF52540">
    <property type="entry name" value="P-loop containing nucleoside triphosphate hydrolases"/>
    <property type="match status" value="1"/>
</dbReference>
<dbReference type="PROSITE" id="PS50017">
    <property type="entry name" value="DEATH_DOMAIN"/>
    <property type="match status" value="1"/>
</dbReference>
<dbReference type="SUPFAM" id="SSF47986">
    <property type="entry name" value="DEATH domain"/>
    <property type="match status" value="1"/>
</dbReference>
<feature type="domain" description="Death" evidence="1">
    <location>
        <begin position="21"/>
        <end position="94"/>
    </location>
</feature>
<dbReference type="InterPro" id="IPR011029">
    <property type="entry name" value="DEATH-like_dom_sf"/>
</dbReference>
<dbReference type="OrthoDB" id="7464126at2759"/>
<reference evidence="2 3" key="1">
    <citation type="submission" date="2015-12" db="EMBL/GenBank/DDBJ databases">
        <title>The genome of Folsomia candida.</title>
        <authorList>
            <person name="Faddeeva A."/>
            <person name="Derks M.F."/>
            <person name="Anvar Y."/>
            <person name="Smit S."/>
            <person name="Van Straalen N."/>
            <person name="Roelofs D."/>
        </authorList>
    </citation>
    <scope>NUCLEOTIDE SEQUENCE [LARGE SCALE GENOMIC DNA]</scope>
    <source>
        <strain evidence="2 3">VU population</strain>
        <tissue evidence="2">Whole body</tissue>
    </source>
</reference>
<comment type="caution">
    <text evidence="2">The sequence shown here is derived from an EMBL/GenBank/DDBJ whole genome shotgun (WGS) entry which is preliminary data.</text>
</comment>
<name>A0A226EAK9_FOLCA</name>
<dbReference type="Proteomes" id="UP000198287">
    <property type="component" value="Unassembled WGS sequence"/>
</dbReference>
<proteinExistence type="predicted"/>
<evidence type="ECO:0000313" key="3">
    <source>
        <dbReference type="Proteomes" id="UP000198287"/>
    </source>
</evidence>
<evidence type="ECO:0000259" key="1">
    <source>
        <dbReference type="PROSITE" id="PS50017"/>
    </source>
</evidence>
<dbReference type="AlphaFoldDB" id="A0A226EAK9"/>
<organism evidence="2 3">
    <name type="scientific">Folsomia candida</name>
    <name type="common">Springtail</name>
    <dbReference type="NCBI Taxonomy" id="158441"/>
    <lineage>
        <taxon>Eukaryota</taxon>
        <taxon>Metazoa</taxon>
        <taxon>Ecdysozoa</taxon>
        <taxon>Arthropoda</taxon>
        <taxon>Hexapoda</taxon>
        <taxon>Collembola</taxon>
        <taxon>Entomobryomorpha</taxon>
        <taxon>Isotomoidea</taxon>
        <taxon>Isotomidae</taxon>
        <taxon>Proisotominae</taxon>
        <taxon>Folsomia</taxon>
    </lineage>
</organism>
<dbReference type="InterPro" id="IPR027417">
    <property type="entry name" value="P-loop_NTPase"/>
</dbReference>
<sequence>MSRVPDIAKKLVDHDPVLINEWRGFYRALGLGPAKLAQLEYRFRTATIEMEDLFIEIINGWVSKSGSEASITTLVELLRESGYVSSSELIKKTFGTNLTGNNDQIWLTDPISSNFTIETTSTSTLSSGPKLPQRSHPTWYKVEKADADFQGRTEQLSLISNYFNNQIASGQSARVYLSGPETAGKTELAKKFTAKFHQDENANCIWIDGNRASVQKSFTRFVESVLPSNLLSDSPTKISAVVSLLQEHVFKHSQNSWLFVLDGIDDSESVQFLSSLLKQFSKFPPVQDPLILVTSQKQIGDPNIRLNHWTENNFKYLSLHITSLSSRFVKNCLNDQGDMVRHVMYRLASVFDSFIAKNQKEEKRVKLISLCVSLISLVAYFVTDEISESYLLNIWASLVNQPDTNFTDRRDILDRFRTTLGIFLRQPGNSNVLDSPKPAVVAIFRQILVVSDPFRKYLGRAISVPSITEESVIQKIFVIVLRNYKDNANSDNESGQNVKHLVNKVLYDDALLKLCSVGVSNYSCSSNNVPLLGQVHDRFATFFGRGHDESMTVLSALVVALMKQSDYANAVDKCRNLYDLAKKRCGLFHDTTYAAYTNLVQCYKVVSFEEGIKLREEMVVIFEAEFGPHNIRTIEERYNLAVAFGDKDPAKCKKRLSELAPICKQYHFVLYQKMEGYINQPSGAKTKLMSWLN</sequence>